<accession>A0A0V0G5N8</accession>
<evidence type="ECO:0000256" key="10">
    <source>
        <dbReference type="ARBA" id="ARBA00022989"/>
    </source>
</evidence>
<evidence type="ECO:0000256" key="15">
    <source>
        <dbReference type="SAM" id="Phobius"/>
    </source>
</evidence>
<dbReference type="PANTHER" id="PTHR15082:SF2">
    <property type="entry name" value="NADH DEHYDROGENASE [UBIQUINONE] 1 BETA SUBCOMPLEX SUBUNIT 3"/>
    <property type="match status" value="1"/>
</dbReference>
<keyword evidence="6" id="KW-0679">Respiratory chain</keyword>
<dbReference type="GO" id="GO:0032981">
    <property type="term" value="P:mitochondrial respiratory chain complex I assembly"/>
    <property type="evidence" value="ECO:0007669"/>
    <property type="project" value="TreeGrafter"/>
</dbReference>
<evidence type="ECO:0000256" key="2">
    <source>
        <dbReference type="ARBA" id="ARBA00004298"/>
    </source>
</evidence>
<comment type="similarity">
    <text evidence="3">Belongs to the complex I NDUFB3 subunit family.</text>
</comment>
<dbReference type="GO" id="GO:0022900">
    <property type="term" value="P:electron transport chain"/>
    <property type="evidence" value="ECO:0007669"/>
    <property type="project" value="InterPro"/>
</dbReference>
<keyword evidence="9" id="KW-0249">Electron transport</keyword>
<evidence type="ECO:0000256" key="6">
    <source>
        <dbReference type="ARBA" id="ARBA00022660"/>
    </source>
</evidence>
<keyword evidence="10 15" id="KW-1133">Transmembrane helix</keyword>
<keyword evidence="7 15" id="KW-0812">Transmembrane</keyword>
<dbReference type="EMBL" id="GECL01002766">
    <property type="protein sequence ID" value="JAP03358.1"/>
    <property type="molecule type" value="Transcribed_RNA"/>
</dbReference>
<keyword evidence="11" id="KW-0496">Mitochondrion</keyword>
<evidence type="ECO:0000256" key="8">
    <source>
        <dbReference type="ARBA" id="ARBA00022792"/>
    </source>
</evidence>
<evidence type="ECO:0000256" key="4">
    <source>
        <dbReference type="ARBA" id="ARBA00018680"/>
    </source>
</evidence>
<keyword evidence="12 15" id="KW-0472">Membrane</keyword>
<evidence type="ECO:0000313" key="16">
    <source>
        <dbReference type="EMBL" id="JAP03358.1"/>
    </source>
</evidence>
<keyword evidence="16" id="KW-0830">Ubiquinone</keyword>
<dbReference type="AlphaFoldDB" id="A0A0V0G5N8"/>
<keyword evidence="8" id="KW-0999">Mitochondrion inner membrane</keyword>
<dbReference type="InterPro" id="IPR012576">
    <property type="entry name" value="NDUFB3"/>
</dbReference>
<dbReference type="GO" id="GO:0005743">
    <property type="term" value="C:mitochondrial inner membrane"/>
    <property type="evidence" value="ECO:0007669"/>
    <property type="project" value="UniProtKB-SubCell"/>
</dbReference>
<evidence type="ECO:0000256" key="11">
    <source>
        <dbReference type="ARBA" id="ARBA00023128"/>
    </source>
</evidence>
<reference evidence="16" key="1">
    <citation type="journal article" date="2018" name="J. Proteomics">
        <title>Exploring the molecular complexity of Triatoma dimidiata sialome.</title>
        <authorList>
            <person name="Santiago P.B."/>
            <person name="de Araujo C.N."/>
            <person name="Charneau S."/>
            <person name="Bastos I.M.D."/>
            <person name="Assumpcao T.C.F."/>
            <person name="Queiroz R.M.L."/>
            <person name="Praca Y.R."/>
            <person name="Cordeiro T.M."/>
            <person name="Garcia C.H.S."/>
            <person name="da Silva I.G."/>
            <person name="Raiol T."/>
            <person name="Motta F.N."/>
            <person name="de Araujo Oliveira J.V."/>
            <person name="de Sousa M.V."/>
            <person name="Ribeiro J.M.C."/>
            <person name="de Santana J.M."/>
        </authorList>
    </citation>
    <scope>NUCLEOTIDE SEQUENCE</scope>
    <source>
        <strain evidence="16">Santander</strain>
        <tissue evidence="16">Salivary glands</tissue>
    </source>
</reference>
<evidence type="ECO:0000256" key="14">
    <source>
        <dbReference type="ARBA" id="ARBA00032688"/>
    </source>
</evidence>
<evidence type="ECO:0000256" key="12">
    <source>
        <dbReference type="ARBA" id="ARBA00023136"/>
    </source>
</evidence>
<evidence type="ECO:0000256" key="7">
    <source>
        <dbReference type="ARBA" id="ARBA00022692"/>
    </source>
</evidence>
<name>A0A0V0G5N8_TRIDM</name>
<proteinExistence type="inferred from homology"/>
<sequence>MGGGHHDLGERMKIPDYRIYKVEDVPDLVRVKNLLAQKGLKDPWLRNEVWRYCEKEWGTPKQRLQTFFFRGFKWGFAAFLATIAIETAVNAISKKRGGSGHH</sequence>
<evidence type="ECO:0000256" key="3">
    <source>
        <dbReference type="ARBA" id="ARBA00005667"/>
    </source>
</evidence>
<protein>
    <recommendedName>
        <fullName evidence="4">NADH dehydrogenase [ubiquinone] 1 beta subcomplex subunit 3</fullName>
    </recommendedName>
    <alternativeName>
        <fullName evidence="13">Complex I-B12</fullName>
    </alternativeName>
    <alternativeName>
        <fullName evidence="14">NADH-ubiquinone oxidoreductase B12 subunit</fullName>
    </alternativeName>
</protein>
<evidence type="ECO:0000256" key="5">
    <source>
        <dbReference type="ARBA" id="ARBA00022448"/>
    </source>
</evidence>
<evidence type="ECO:0000256" key="13">
    <source>
        <dbReference type="ARBA" id="ARBA00030217"/>
    </source>
</evidence>
<dbReference type="Pfam" id="PF08122">
    <property type="entry name" value="NDUF_B12"/>
    <property type="match status" value="1"/>
</dbReference>
<organism evidence="16">
    <name type="scientific">Triatoma dimidiata</name>
    <name type="common">Kissing bug</name>
    <name type="synonym">Meccus dimidiatus</name>
    <dbReference type="NCBI Taxonomy" id="72491"/>
    <lineage>
        <taxon>Eukaryota</taxon>
        <taxon>Metazoa</taxon>
        <taxon>Ecdysozoa</taxon>
        <taxon>Arthropoda</taxon>
        <taxon>Hexapoda</taxon>
        <taxon>Insecta</taxon>
        <taxon>Pterygota</taxon>
        <taxon>Neoptera</taxon>
        <taxon>Paraneoptera</taxon>
        <taxon>Hemiptera</taxon>
        <taxon>Heteroptera</taxon>
        <taxon>Panheteroptera</taxon>
        <taxon>Cimicomorpha</taxon>
        <taxon>Reduviidae</taxon>
        <taxon>Triatominae</taxon>
        <taxon>Triatoma</taxon>
    </lineage>
</organism>
<comment type="function">
    <text evidence="1">Accessory subunit of the mitochondrial membrane respiratory chain NADH dehydrogenase (Complex I), that is believed not to be involved in catalysis. Complex I functions in the transfer of electrons from NADH to the respiratory chain. The immediate electron acceptor for the enzyme is believed to be ubiquinone.</text>
</comment>
<dbReference type="PANTHER" id="PTHR15082">
    <property type="entry name" value="NADH-UBIQUINONE OXIDOREDUCTASE B12 SUBUNIT"/>
    <property type="match status" value="1"/>
</dbReference>
<feature type="transmembrane region" description="Helical" evidence="15">
    <location>
        <begin position="74"/>
        <end position="92"/>
    </location>
</feature>
<keyword evidence="5" id="KW-0813">Transport</keyword>
<evidence type="ECO:0000256" key="9">
    <source>
        <dbReference type="ARBA" id="ARBA00022982"/>
    </source>
</evidence>
<comment type="subcellular location">
    <subcellularLocation>
        <location evidence="2">Mitochondrion inner membrane</location>
        <topology evidence="2">Single-pass membrane protein</topology>
        <orientation evidence="2">Matrix side</orientation>
    </subcellularLocation>
</comment>
<evidence type="ECO:0000256" key="1">
    <source>
        <dbReference type="ARBA" id="ARBA00003195"/>
    </source>
</evidence>